<dbReference type="PANTHER" id="PTHR39962">
    <property type="entry name" value="BLL4848 PROTEIN"/>
    <property type="match status" value="1"/>
</dbReference>
<gene>
    <name evidence="4" type="primary">lpxI</name>
    <name evidence="4" type="ORF">K1J50_07465</name>
</gene>
<dbReference type="EC" id="3.6.1.54" evidence="4"/>
<dbReference type="Proteomes" id="UP001519924">
    <property type="component" value="Unassembled WGS sequence"/>
</dbReference>
<feature type="domain" description="LpxI C-terminal" evidence="2">
    <location>
        <begin position="160"/>
        <end position="291"/>
    </location>
</feature>
<name>A0ABS7F191_9PROT</name>
<organism evidence="4 5">
    <name type="scientific">Caldovatus aquaticus</name>
    <dbReference type="NCBI Taxonomy" id="2865671"/>
    <lineage>
        <taxon>Bacteria</taxon>
        <taxon>Pseudomonadati</taxon>
        <taxon>Pseudomonadota</taxon>
        <taxon>Alphaproteobacteria</taxon>
        <taxon>Acetobacterales</taxon>
        <taxon>Roseomonadaceae</taxon>
        <taxon>Caldovatus</taxon>
    </lineage>
</organism>
<reference evidence="4 5" key="1">
    <citation type="submission" date="2021-08" db="EMBL/GenBank/DDBJ databases">
        <title>Caldovatus sediminis gen. nov., sp. nov., a moderately thermophilic bacterium isolated from a hot spring.</title>
        <authorList>
            <person name="Hu C.-J."/>
            <person name="Li W.-J."/>
            <person name="Xian W.-D."/>
        </authorList>
    </citation>
    <scope>NUCLEOTIDE SEQUENCE [LARGE SCALE GENOMIC DNA]</scope>
    <source>
        <strain evidence="4 5">SYSU G05006</strain>
    </source>
</reference>
<dbReference type="Pfam" id="PF06230">
    <property type="entry name" value="LpxI_C"/>
    <property type="match status" value="1"/>
</dbReference>
<evidence type="ECO:0000256" key="1">
    <source>
        <dbReference type="SAM" id="MobiDB-lite"/>
    </source>
</evidence>
<dbReference type="Pfam" id="PF17930">
    <property type="entry name" value="LpxI_N"/>
    <property type="match status" value="1"/>
</dbReference>
<keyword evidence="4" id="KW-0378">Hydrolase</keyword>
<dbReference type="InterPro" id="IPR041255">
    <property type="entry name" value="LpxI_N"/>
</dbReference>
<dbReference type="InterPro" id="IPR053174">
    <property type="entry name" value="LpxI"/>
</dbReference>
<comment type="caution">
    <text evidence="4">The sequence shown here is derived from an EMBL/GenBank/DDBJ whole genome shotgun (WGS) entry which is preliminary data.</text>
</comment>
<evidence type="ECO:0000313" key="5">
    <source>
        <dbReference type="Proteomes" id="UP001519924"/>
    </source>
</evidence>
<dbReference type="GO" id="GO:0016787">
    <property type="term" value="F:hydrolase activity"/>
    <property type="evidence" value="ECO:0007669"/>
    <property type="project" value="UniProtKB-KW"/>
</dbReference>
<dbReference type="PANTHER" id="PTHR39962:SF1">
    <property type="entry name" value="LPXI FAMILY PROTEIN"/>
    <property type="match status" value="1"/>
</dbReference>
<evidence type="ECO:0000259" key="3">
    <source>
        <dbReference type="Pfam" id="PF17930"/>
    </source>
</evidence>
<dbReference type="InterPro" id="IPR010415">
    <property type="entry name" value="LpxI_C"/>
</dbReference>
<feature type="domain" description="LpxI N-terminal" evidence="3">
    <location>
        <begin position="28"/>
        <end position="157"/>
    </location>
</feature>
<protein>
    <submittedName>
        <fullName evidence="4">UDP-2,3-diacylglucosamine diphosphatase LpxI</fullName>
        <ecNumber evidence="4">3.6.1.54</ecNumber>
    </submittedName>
</protein>
<dbReference type="RefSeq" id="WP_220117080.1">
    <property type="nucleotide sequence ID" value="NZ_JAHZUY010000013.1"/>
</dbReference>
<dbReference type="InterPro" id="IPR043167">
    <property type="entry name" value="LpxI_C_sf"/>
</dbReference>
<dbReference type="Gene3D" id="3.40.50.20">
    <property type="match status" value="1"/>
</dbReference>
<dbReference type="Gene3D" id="3.40.140.80">
    <property type="match status" value="1"/>
</dbReference>
<evidence type="ECO:0000313" key="4">
    <source>
        <dbReference type="EMBL" id="MBW8269324.1"/>
    </source>
</evidence>
<keyword evidence="5" id="KW-1185">Reference proteome</keyword>
<evidence type="ECO:0000259" key="2">
    <source>
        <dbReference type="Pfam" id="PF06230"/>
    </source>
</evidence>
<feature type="region of interest" description="Disordered" evidence="1">
    <location>
        <begin position="1"/>
        <end position="21"/>
    </location>
</feature>
<proteinExistence type="predicted"/>
<accession>A0ABS7F191</accession>
<dbReference type="EMBL" id="JAHZUY010000013">
    <property type="protein sequence ID" value="MBW8269324.1"/>
    <property type="molecule type" value="Genomic_DNA"/>
</dbReference>
<sequence length="306" mass="30811">MSGATAPDRAASASPGGARAGAAGEGPLGIVAGGGELPVRVARAARAAGREVFVIVIGGHGDPEPFGSIPKVTLRLGAAGQMIELLRARGVRQLVLAGRVARPSLAALRPDAAGLRLLARIGARAFGGDDTLLSAVIRVLGEEGFEVVGAQAFLDDLFAPAGLLTRHAPDAQAMADIRRGVAVVRALGAVDVGQAAVVQQGLVLGVEAIEGTDALIRRCRDLAREGAGGVLVKLVKPGQSRLVDLPTVGLATVEEAAMAGLRGIAVEAGGTIILDRAAVVAAAEEAGLFLIAINPEDPAMKEESTP</sequence>